<evidence type="ECO:0000313" key="8">
    <source>
        <dbReference type="Proteomes" id="UP000014962"/>
    </source>
</evidence>
<evidence type="ECO:0000256" key="2">
    <source>
        <dbReference type="ARBA" id="ARBA00022438"/>
    </source>
</evidence>
<reference evidence="7 8" key="1">
    <citation type="journal article" date="2013" name="Genome Announc.">
        <title>Draft Genome Sequence of Winogradskyella psychrotolerans RS-3T, Isolated from the Marine Transect of Kongsfjorden, Ny-Alesund, Svalbard, Arctic Ocean.</title>
        <authorList>
            <person name="Kumar Pinnaka A."/>
            <person name="Ara S."/>
            <person name="Singh A."/>
            <person name="Shivaji S."/>
        </authorList>
    </citation>
    <scope>NUCLEOTIDE SEQUENCE [LARGE SCALE GENOMIC DNA]</scope>
    <source>
        <strain evidence="7 8">RS-3</strain>
    </source>
</reference>
<dbReference type="GO" id="GO:0005737">
    <property type="term" value="C:cytoplasm"/>
    <property type="evidence" value="ECO:0007669"/>
    <property type="project" value="InterPro"/>
</dbReference>
<accession>S7VII9</accession>
<evidence type="ECO:0000256" key="4">
    <source>
        <dbReference type="ARBA" id="ARBA00022801"/>
    </source>
</evidence>
<keyword evidence="8" id="KW-1185">Reference proteome</keyword>
<evidence type="ECO:0000256" key="3">
    <source>
        <dbReference type="ARBA" id="ARBA00022670"/>
    </source>
</evidence>
<comment type="caution">
    <text evidence="7">The sequence shown here is derived from an EMBL/GenBank/DDBJ whole genome shotgun (WGS) entry which is preliminary data.</text>
</comment>
<dbReference type="InterPro" id="IPR000819">
    <property type="entry name" value="Peptidase_M17_C"/>
</dbReference>
<gene>
    <name evidence="7" type="ORF">ADIWIN_4051</name>
</gene>
<evidence type="ECO:0000313" key="7">
    <source>
        <dbReference type="EMBL" id="EPR69776.1"/>
    </source>
</evidence>
<dbReference type="SUPFAM" id="SSF53187">
    <property type="entry name" value="Zn-dependent exopeptidases"/>
    <property type="match status" value="1"/>
</dbReference>
<name>S7VII9_9FLAO</name>
<keyword evidence="2 7" id="KW-0031">Aminopeptidase</keyword>
<dbReference type="PANTHER" id="PTHR11963">
    <property type="entry name" value="LEUCINE AMINOPEPTIDASE-RELATED"/>
    <property type="match status" value="1"/>
</dbReference>
<dbReference type="AlphaFoldDB" id="S7VII9"/>
<dbReference type="EMBL" id="ATMR01000215">
    <property type="protein sequence ID" value="EPR69776.1"/>
    <property type="molecule type" value="Genomic_DNA"/>
</dbReference>
<evidence type="ECO:0000259" key="6">
    <source>
        <dbReference type="Pfam" id="PF00883"/>
    </source>
</evidence>
<sequence>MSFSASKNLKNILEEGSYTGETINKIKALVDAPPNIKTPEYLGDWAIKSAKKADYKCTVLKHKELKKQGFDAVLSVGKGSVNKPVVIITEYTPKTTKKVDIALVGKGITFDSGGLSIKPSTNLHYMKSDMGGAAVVLGVVELVAKLRLNINIVGIVCSAENAVDAESYRPGDVINSYSGKTIEIIDTDAEGRLVLADGLSYAVKNIKPEYLIDLATLTGSVVRTLGYEAAGMFTHNQDMASTMSDIGYKVHERVWQLPMFEEYKTDLHSDIADIRNFSGKPLAGATNAAQFLESFTEEHKNWMHLDIAGVSFGSSPYAKMKSASGYGIQLITEFIKKKASK</sequence>
<dbReference type="Pfam" id="PF00883">
    <property type="entry name" value="Peptidase_M17"/>
    <property type="match status" value="1"/>
</dbReference>
<evidence type="ECO:0000256" key="1">
    <source>
        <dbReference type="ARBA" id="ARBA00009528"/>
    </source>
</evidence>
<dbReference type="CDD" id="cd00433">
    <property type="entry name" value="Peptidase_M17"/>
    <property type="match status" value="1"/>
</dbReference>
<evidence type="ECO:0000256" key="5">
    <source>
        <dbReference type="ARBA" id="ARBA00023211"/>
    </source>
</evidence>
<keyword evidence="5" id="KW-0464">Manganese</keyword>
<dbReference type="Gene3D" id="3.40.630.10">
    <property type="entry name" value="Zn peptidases"/>
    <property type="match status" value="1"/>
</dbReference>
<feature type="domain" description="Cytosol aminopeptidase" evidence="6">
    <location>
        <begin position="27"/>
        <end position="331"/>
    </location>
</feature>
<protein>
    <submittedName>
        <fullName evidence="7">Cytosol aminopeptidase PepA</fullName>
        <ecNumber evidence="7">3.4.11.1</ecNumber>
    </submittedName>
</protein>
<dbReference type="STRING" id="641526.ADIWIN_4051"/>
<dbReference type="EC" id="3.4.11.1" evidence="7"/>
<dbReference type="PRINTS" id="PR00481">
    <property type="entry name" value="LAMNOPPTDASE"/>
</dbReference>
<dbReference type="PANTHER" id="PTHR11963:SF23">
    <property type="entry name" value="CYTOSOL AMINOPEPTIDASE"/>
    <property type="match status" value="1"/>
</dbReference>
<proteinExistence type="inferred from homology"/>
<dbReference type="OrthoDB" id="9809354at2"/>
<dbReference type="RefSeq" id="WP_020896309.1">
    <property type="nucleotide sequence ID" value="NZ_ATMR01000215.1"/>
</dbReference>
<dbReference type="InterPro" id="IPR011356">
    <property type="entry name" value="Leucine_aapep/pepB"/>
</dbReference>
<keyword evidence="4 7" id="KW-0378">Hydrolase</keyword>
<dbReference type="PATRIC" id="fig|641526.4.peg.4023"/>
<dbReference type="eggNOG" id="COG0260">
    <property type="taxonomic scope" value="Bacteria"/>
</dbReference>
<dbReference type="GO" id="GO:0030145">
    <property type="term" value="F:manganese ion binding"/>
    <property type="evidence" value="ECO:0007669"/>
    <property type="project" value="InterPro"/>
</dbReference>
<dbReference type="GO" id="GO:0070006">
    <property type="term" value="F:metalloaminopeptidase activity"/>
    <property type="evidence" value="ECO:0007669"/>
    <property type="project" value="InterPro"/>
</dbReference>
<keyword evidence="3" id="KW-0645">Protease</keyword>
<dbReference type="GO" id="GO:0006508">
    <property type="term" value="P:proteolysis"/>
    <property type="evidence" value="ECO:0007669"/>
    <property type="project" value="UniProtKB-KW"/>
</dbReference>
<comment type="similarity">
    <text evidence="1">Belongs to the peptidase M17 family.</text>
</comment>
<dbReference type="Proteomes" id="UP000014962">
    <property type="component" value="Unassembled WGS sequence"/>
</dbReference>
<organism evidence="7 8">
    <name type="scientific">Winogradskyella psychrotolerans RS-3</name>
    <dbReference type="NCBI Taxonomy" id="641526"/>
    <lineage>
        <taxon>Bacteria</taxon>
        <taxon>Pseudomonadati</taxon>
        <taxon>Bacteroidota</taxon>
        <taxon>Flavobacteriia</taxon>
        <taxon>Flavobacteriales</taxon>
        <taxon>Flavobacteriaceae</taxon>
        <taxon>Winogradskyella</taxon>
    </lineage>
</organism>